<comment type="caution">
    <text evidence="2">The sequence shown here is derived from an EMBL/GenBank/DDBJ whole genome shotgun (WGS) entry which is preliminary data.</text>
</comment>
<dbReference type="Proteomes" id="UP000722750">
    <property type="component" value="Unassembled WGS sequence"/>
</dbReference>
<dbReference type="InterPro" id="IPR008621">
    <property type="entry name" value="Cbb3-typ_cyt_oxidase_comp"/>
</dbReference>
<organism evidence="2 3">
    <name type="scientific">Candidatus Scalindua arabica</name>
    <dbReference type="NCBI Taxonomy" id="1127984"/>
    <lineage>
        <taxon>Bacteria</taxon>
        <taxon>Pseudomonadati</taxon>
        <taxon>Planctomycetota</taxon>
        <taxon>Candidatus Brocadiia</taxon>
        <taxon>Candidatus Brocadiales</taxon>
        <taxon>Candidatus Scalinduaceae</taxon>
        <taxon>Candidatus Scalindua</taxon>
    </lineage>
</organism>
<dbReference type="AlphaFoldDB" id="A0A941W454"/>
<evidence type="ECO:0000313" key="2">
    <source>
        <dbReference type="EMBL" id="MBS1259130.1"/>
    </source>
</evidence>
<sequence length="56" mass="6748">MKQQALAHFADIYLIAIAFFLFLSVFIGYIFWVYRKGSKKHYDYLSQLPLQEEKRT</sequence>
<evidence type="ECO:0000256" key="1">
    <source>
        <dbReference type="SAM" id="Phobius"/>
    </source>
</evidence>
<keyword evidence="1" id="KW-1133">Transmembrane helix</keyword>
<keyword evidence="1" id="KW-0472">Membrane</keyword>
<accession>A0A941W454</accession>
<evidence type="ECO:0008006" key="4">
    <source>
        <dbReference type="Google" id="ProtNLM"/>
    </source>
</evidence>
<gene>
    <name evidence="2" type="ORF">MAG551_02196</name>
</gene>
<dbReference type="EMBL" id="JAANXD010000081">
    <property type="protein sequence ID" value="MBS1259130.1"/>
    <property type="molecule type" value="Genomic_DNA"/>
</dbReference>
<name>A0A941W454_9BACT</name>
<protein>
    <recommendedName>
        <fullName evidence="4">CcoQ/FixQ family Cbb3-type cytochrome c oxidase assembly chaperone</fullName>
    </recommendedName>
</protein>
<proteinExistence type="predicted"/>
<dbReference type="Pfam" id="PF05545">
    <property type="entry name" value="FixQ"/>
    <property type="match status" value="1"/>
</dbReference>
<reference evidence="2" key="1">
    <citation type="journal article" date="2021" name="ISME J.">
        <title>Fine-scale metabolic discontinuity in a stratified prokaryote microbiome of a Red Sea deep halocline.</title>
        <authorList>
            <person name="Michoud G."/>
            <person name="Ngugi D.K."/>
            <person name="Barozzi A."/>
            <person name="Merlino G."/>
            <person name="Calleja M.L."/>
            <person name="Delgado-Huertas A."/>
            <person name="Moran X.A.G."/>
            <person name="Daffonchio D."/>
        </authorList>
    </citation>
    <scope>NUCLEOTIDE SEQUENCE</scope>
    <source>
        <strain evidence="2">SuakinDeep_MAG55_1</strain>
    </source>
</reference>
<feature type="transmembrane region" description="Helical" evidence="1">
    <location>
        <begin position="12"/>
        <end position="34"/>
    </location>
</feature>
<keyword evidence="1" id="KW-0812">Transmembrane</keyword>
<evidence type="ECO:0000313" key="3">
    <source>
        <dbReference type="Proteomes" id="UP000722750"/>
    </source>
</evidence>